<dbReference type="Pfam" id="PF01809">
    <property type="entry name" value="YidD"/>
    <property type="match status" value="1"/>
</dbReference>
<dbReference type="PANTHER" id="PTHR33383:SF1">
    <property type="entry name" value="MEMBRANE PROTEIN INSERTION EFFICIENCY FACTOR-RELATED"/>
    <property type="match status" value="1"/>
</dbReference>
<gene>
    <name evidence="3" type="primary">yidD</name>
    <name evidence="3" type="ORF">RM544_17105</name>
</gene>
<protein>
    <recommendedName>
        <fullName evidence="1">Putative membrane protein insertion efficiency factor</fullName>
    </recommendedName>
</protein>
<dbReference type="RefSeq" id="WP_311363062.1">
    <property type="nucleotide sequence ID" value="NZ_JAVRIE010000009.1"/>
</dbReference>
<keyword evidence="1" id="KW-1003">Cell membrane</keyword>
<dbReference type="AlphaFoldDB" id="A0AAW8R5U4"/>
<keyword evidence="1" id="KW-0472">Membrane</keyword>
<evidence type="ECO:0000256" key="1">
    <source>
        <dbReference type="HAMAP-Rule" id="MF_00386"/>
    </source>
</evidence>
<evidence type="ECO:0000313" key="4">
    <source>
        <dbReference type="Proteomes" id="UP001249020"/>
    </source>
</evidence>
<accession>A0AAW8R5U4</accession>
<comment type="similarity">
    <text evidence="1">Belongs to the UPF0161 family.</text>
</comment>
<dbReference type="NCBIfam" id="TIGR00278">
    <property type="entry name" value="membrane protein insertion efficiency factor YidD"/>
    <property type="match status" value="1"/>
</dbReference>
<feature type="region of interest" description="Disordered" evidence="2">
    <location>
        <begin position="58"/>
        <end position="78"/>
    </location>
</feature>
<feature type="compositionally biased region" description="Basic residues" evidence="2">
    <location>
        <begin position="67"/>
        <end position="78"/>
    </location>
</feature>
<dbReference type="EMBL" id="JAVRIE010000009">
    <property type="protein sequence ID" value="MDT0584270.1"/>
    <property type="molecule type" value="Genomic_DNA"/>
</dbReference>
<dbReference type="SMART" id="SM01234">
    <property type="entry name" value="Haemolytic"/>
    <property type="match status" value="1"/>
</dbReference>
<sequence length="78" mass="8856">MIKGYQVLISPMLGQNCRFHPTCSCYAQQALEQHGLVKGTWLSMKRISKCHPLHPGGFDYVPEPNKNKHATPKHQTLK</sequence>
<dbReference type="GO" id="GO:0005886">
    <property type="term" value="C:plasma membrane"/>
    <property type="evidence" value="ECO:0007669"/>
    <property type="project" value="UniProtKB-SubCell"/>
</dbReference>
<dbReference type="HAMAP" id="MF_00386">
    <property type="entry name" value="UPF0161_YidD"/>
    <property type="match status" value="1"/>
</dbReference>
<evidence type="ECO:0000313" key="3">
    <source>
        <dbReference type="EMBL" id="MDT0584270.1"/>
    </source>
</evidence>
<comment type="caution">
    <text evidence="3">The sequence shown here is derived from an EMBL/GenBank/DDBJ whole genome shotgun (WGS) entry which is preliminary data.</text>
</comment>
<proteinExistence type="inferred from homology"/>
<comment type="function">
    <text evidence="1">Could be involved in insertion of integral membrane proteins into the membrane.</text>
</comment>
<name>A0AAW8R5U4_9ALTE</name>
<dbReference type="Proteomes" id="UP001249020">
    <property type="component" value="Unassembled WGS sequence"/>
</dbReference>
<dbReference type="PANTHER" id="PTHR33383">
    <property type="entry name" value="MEMBRANE PROTEIN INSERTION EFFICIENCY FACTOR-RELATED"/>
    <property type="match status" value="1"/>
</dbReference>
<reference evidence="3 4" key="1">
    <citation type="submission" date="2023-09" db="EMBL/GenBank/DDBJ databases">
        <authorList>
            <person name="Rey-Velasco X."/>
        </authorList>
    </citation>
    <scope>NUCLEOTIDE SEQUENCE [LARGE SCALE GENOMIC DNA]</scope>
    <source>
        <strain evidence="3 4">W409</strain>
    </source>
</reference>
<keyword evidence="4" id="KW-1185">Reference proteome</keyword>
<evidence type="ECO:0000256" key="2">
    <source>
        <dbReference type="SAM" id="MobiDB-lite"/>
    </source>
</evidence>
<organism evidence="3 4">
    <name type="scientific">Brumicola blandensis</name>
    <dbReference type="NCBI Taxonomy" id="3075611"/>
    <lineage>
        <taxon>Bacteria</taxon>
        <taxon>Pseudomonadati</taxon>
        <taxon>Pseudomonadota</taxon>
        <taxon>Gammaproteobacteria</taxon>
        <taxon>Alteromonadales</taxon>
        <taxon>Alteromonadaceae</taxon>
        <taxon>Brumicola</taxon>
    </lineage>
</organism>
<dbReference type="InterPro" id="IPR002696">
    <property type="entry name" value="Membr_insert_effic_factor_YidD"/>
</dbReference>
<comment type="subcellular location">
    <subcellularLocation>
        <location evidence="1">Cell membrane</location>
        <topology evidence="1">Peripheral membrane protein</topology>
        <orientation evidence="1">Cytoplasmic side</orientation>
    </subcellularLocation>
</comment>